<dbReference type="InterPro" id="IPR010427">
    <property type="entry name" value="DUF1023"/>
</dbReference>
<protein>
    <submittedName>
        <fullName evidence="3">Alpha/beta hydrolase</fullName>
    </submittedName>
</protein>
<proteinExistence type="predicted"/>
<dbReference type="Proteomes" id="UP001589896">
    <property type="component" value="Unassembled WGS sequence"/>
</dbReference>
<comment type="caution">
    <text evidence="3">The sequence shown here is derived from an EMBL/GenBank/DDBJ whole genome shotgun (WGS) entry which is preliminary data.</text>
</comment>
<evidence type="ECO:0000256" key="1">
    <source>
        <dbReference type="SAM" id="MobiDB-lite"/>
    </source>
</evidence>
<dbReference type="Pfam" id="PF06259">
    <property type="entry name" value="Abhydrolase_8"/>
    <property type="match status" value="1"/>
</dbReference>
<keyword evidence="3" id="KW-0378">Hydrolase</keyword>
<organism evidence="3 4">
    <name type="scientific">Lysobacter korlensis</name>
    <dbReference type="NCBI Taxonomy" id="553636"/>
    <lineage>
        <taxon>Bacteria</taxon>
        <taxon>Pseudomonadati</taxon>
        <taxon>Pseudomonadota</taxon>
        <taxon>Gammaproteobacteria</taxon>
        <taxon>Lysobacterales</taxon>
        <taxon>Lysobacteraceae</taxon>
        <taxon>Lysobacter</taxon>
    </lineage>
</organism>
<evidence type="ECO:0000313" key="4">
    <source>
        <dbReference type="Proteomes" id="UP001589896"/>
    </source>
</evidence>
<keyword evidence="4" id="KW-1185">Reference proteome</keyword>
<dbReference type="RefSeq" id="WP_386668544.1">
    <property type="nucleotide sequence ID" value="NZ_JBHLTG010000002.1"/>
</dbReference>
<feature type="region of interest" description="Disordered" evidence="1">
    <location>
        <begin position="36"/>
        <end position="83"/>
    </location>
</feature>
<evidence type="ECO:0000313" key="3">
    <source>
        <dbReference type="EMBL" id="MFC0678572.1"/>
    </source>
</evidence>
<reference evidence="3 4" key="1">
    <citation type="submission" date="2024-09" db="EMBL/GenBank/DDBJ databases">
        <authorList>
            <person name="Sun Q."/>
            <person name="Mori K."/>
        </authorList>
    </citation>
    <scope>NUCLEOTIDE SEQUENCE [LARGE SCALE GENOMIC DNA]</scope>
    <source>
        <strain evidence="3 4">KCTC 23076</strain>
    </source>
</reference>
<sequence>MAPTAESGVLQSLEAEAQSRSGLLLAADPADQSGIALDEATVSPSSLSGVGAGPDLETASVPAQPAVAAQSAPGTGSGAGLSALGPMSTGAADAAPSVGVLPELTQPAGGPVTAAALIGPVVAVEPAVLPQMKGVALLRQLAVQPRSELARFFVGNADSVRSLLAAPPSAGAVTAWWQSVPPAWKHTISRSAPELVGNLNGIPFPERSAANQSLLTESLVHLESQLDADLGRAELGETLRRVEALKDIRGALGDGNSEPQRYLLSLDLDREPTAAIAVGDPQQADYVSFLIPGMFFNTGSQISEWTDTAARLYEEQVSWLELLGAKGNEAGDTIATIAWVGYQTPHLLNVGSLDLAREGRDSLTGMVEGLQSSRGADQPFLSILAHSYGSTAALMALEENDFTVDALAVIGSPGSAAQSVDELNVRNGNVFVGEAAWDPIPNSSYFGSDPGAESYGAKRMDVGGGLDVIREEVLAASIGHNEYFGPGTESLRNLALLAIDQGDLVTDGTERDQERTVASVGR</sequence>
<name>A0ABV6RNL1_9GAMM</name>
<gene>
    <name evidence="3" type="ORF">ACFFGH_12050</name>
</gene>
<feature type="compositionally biased region" description="Low complexity" evidence="1">
    <location>
        <begin position="59"/>
        <end position="83"/>
    </location>
</feature>
<accession>A0ABV6RNL1</accession>
<dbReference type="EMBL" id="JBHLTG010000002">
    <property type="protein sequence ID" value="MFC0678572.1"/>
    <property type="molecule type" value="Genomic_DNA"/>
</dbReference>
<feature type="domain" description="DUF1023" evidence="2">
    <location>
        <begin position="272"/>
        <end position="446"/>
    </location>
</feature>
<dbReference type="GO" id="GO:0016787">
    <property type="term" value="F:hydrolase activity"/>
    <property type="evidence" value="ECO:0007669"/>
    <property type="project" value="UniProtKB-KW"/>
</dbReference>
<evidence type="ECO:0000259" key="2">
    <source>
        <dbReference type="Pfam" id="PF06259"/>
    </source>
</evidence>